<keyword evidence="3" id="KW-1185">Reference proteome</keyword>
<reference evidence="2 3" key="1">
    <citation type="submission" date="2019-03" db="EMBL/GenBank/DDBJ databases">
        <title>Genomic Encyclopedia of Archaeal and Bacterial Type Strains, Phase II (KMG-II): from individual species to whole genera.</title>
        <authorList>
            <person name="Goeker M."/>
        </authorList>
    </citation>
    <scope>NUCLEOTIDE SEQUENCE [LARGE SCALE GENOMIC DNA]</scope>
    <source>
        <strain evidence="2 3">DSM 22554</strain>
    </source>
</reference>
<dbReference type="Proteomes" id="UP000294616">
    <property type="component" value="Unassembled WGS sequence"/>
</dbReference>
<organism evidence="2 3">
    <name type="scientific">Albibacterium bauzanense</name>
    <dbReference type="NCBI Taxonomy" id="653929"/>
    <lineage>
        <taxon>Bacteria</taxon>
        <taxon>Pseudomonadati</taxon>
        <taxon>Bacteroidota</taxon>
        <taxon>Sphingobacteriia</taxon>
        <taxon>Sphingobacteriales</taxon>
        <taxon>Sphingobacteriaceae</taxon>
        <taxon>Albibacterium</taxon>
    </lineage>
</organism>
<feature type="signal peptide" evidence="1">
    <location>
        <begin position="1"/>
        <end position="28"/>
    </location>
</feature>
<accession>A0A4R1M720</accession>
<evidence type="ECO:0000313" key="2">
    <source>
        <dbReference type="EMBL" id="TCK85463.1"/>
    </source>
</evidence>
<evidence type="ECO:0000313" key="3">
    <source>
        <dbReference type="Proteomes" id="UP000294616"/>
    </source>
</evidence>
<dbReference type="AlphaFoldDB" id="A0A4R1M720"/>
<evidence type="ECO:0000256" key="1">
    <source>
        <dbReference type="SAM" id="SignalP"/>
    </source>
</evidence>
<protein>
    <submittedName>
        <fullName evidence="2">Uncharacterized protein</fullName>
    </submittedName>
</protein>
<dbReference type="OrthoDB" id="1445927at2"/>
<proteinExistence type="predicted"/>
<sequence length="164" mass="18857">MKKLTQLSKLFALIILLVVAWSLPQAQAQHVARKSSFDGFWIGELSDSDDDTNIVIIGIKDGVAQRYFYDEEEDDFFPSEYFDESTLIAGNNVAYTWVNKGGIWSETQAHLMDYLRPNLLYCVLIRQVNNAAADEDFPSMNNEWSTTYEGTLTRYNTIQEYLDE</sequence>
<gene>
    <name evidence="2" type="ORF">C8N28_0770</name>
</gene>
<dbReference type="EMBL" id="SMGO01000001">
    <property type="protein sequence ID" value="TCK85463.1"/>
    <property type="molecule type" value="Genomic_DNA"/>
</dbReference>
<name>A0A4R1M720_9SPHI</name>
<comment type="caution">
    <text evidence="2">The sequence shown here is derived from an EMBL/GenBank/DDBJ whole genome shotgun (WGS) entry which is preliminary data.</text>
</comment>
<dbReference type="RefSeq" id="WP_132221684.1">
    <property type="nucleotide sequence ID" value="NZ_SMGO01000001.1"/>
</dbReference>
<keyword evidence="1" id="KW-0732">Signal</keyword>
<feature type="chain" id="PRO_5020960140" evidence="1">
    <location>
        <begin position="29"/>
        <end position="164"/>
    </location>
</feature>